<protein>
    <submittedName>
        <fullName evidence="1">Uncharacterized protein</fullName>
    </submittedName>
</protein>
<proteinExistence type="predicted"/>
<organism evidence="1 2">
    <name type="scientific">Endocarpon pusillum</name>
    <dbReference type="NCBI Taxonomy" id="364733"/>
    <lineage>
        <taxon>Eukaryota</taxon>
        <taxon>Fungi</taxon>
        <taxon>Dikarya</taxon>
        <taxon>Ascomycota</taxon>
        <taxon>Pezizomycotina</taxon>
        <taxon>Eurotiomycetes</taxon>
        <taxon>Chaetothyriomycetidae</taxon>
        <taxon>Verrucariales</taxon>
        <taxon>Verrucariaceae</taxon>
        <taxon>Endocarpon</taxon>
    </lineage>
</organism>
<keyword evidence="2" id="KW-1185">Reference proteome</keyword>
<name>A0A8H7AXU7_9EURO</name>
<reference evidence="1" key="1">
    <citation type="submission" date="2020-02" db="EMBL/GenBank/DDBJ databases">
        <authorList>
            <person name="Palmer J.M."/>
        </authorList>
    </citation>
    <scope>NUCLEOTIDE SEQUENCE</scope>
    <source>
        <strain evidence="1">EPUS1.4</strain>
        <tissue evidence="1">Thallus</tissue>
    </source>
</reference>
<evidence type="ECO:0000313" key="2">
    <source>
        <dbReference type="Proteomes" id="UP000606974"/>
    </source>
</evidence>
<evidence type="ECO:0000313" key="1">
    <source>
        <dbReference type="EMBL" id="KAF7513110.1"/>
    </source>
</evidence>
<comment type="caution">
    <text evidence="1">The sequence shown here is derived from an EMBL/GenBank/DDBJ whole genome shotgun (WGS) entry which is preliminary data.</text>
</comment>
<dbReference type="EMBL" id="JAACFV010000007">
    <property type="protein sequence ID" value="KAF7513110.1"/>
    <property type="molecule type" value="Genomic_DNA"/>
</dbReference>
<dbReference type="OrthoDB" id="17255at2759"/>
<gene>
    <name evidence="1" type="ORF">GJ744_010506</name>
</gene>
<dbReference type="AlphaFoldDB" id="A0A8H7AXU7"/>
<sequence>MKPGSTEQRFLEVPLEPENRGLDKMEIPLHSSPTNVYNMGQKYNHWFSECFGYDVILAYIGENRRELLGNLAPAAAWKQQQRKEQNSWTSSLISRLPNIGNVPGVEQGLTFSDVAPYLVITEKTGRMPT</sequence>
<accession>A0A8H7AXU7</accession>
<dbReference type="Proteomes" id="UP000606974">
    <property type="component" value="Unassembled WGS sequence"/>
</dbReference>